<evidence type="ECO:0008006" key="3">
    <source>
        <dbReference type="Google" id="ProtNLM"/>
    </source>
</evidence>
<reference evidence="1 2" key="1">
    <citation type="journal article" date="2013" name="Genome Announc.">
        <title>Draft Genome Sequences of Two Pairs of Human Intestinal Bifidobacterium longum subsp. longum Strains, 44B and 1-6B and 35B and 2-2B, Consecutively Isolated from Two Children after a 5-Year Time Period.</title>
        <authorList>
            <person name="Shkoporov A.N."/>
            <person name="Efimov B.A."/>
            <person name="Khokhlova E.V."/>
            <person name="Chaplin A.V."/>
            <person name="Kafarskaya L.I."/>
            <person name="Durkin A.S."/>
            <person name="McCorrison J."/>
            <person name="Torralba M."/>
            <person name="Gillis M."/>
            <person name="Sutton G."/>
            <person name="Weibel D.B."/>
            <person name="Nelson K.E."/>
            <person name="Smeianov V.V."/>
        </authorList>
    </citation>
    <scope>NUCLEOTIDE SEQUENCE [LARGE SCALE GENOMIC DNA]</scope>
    <source>
        <strain evidence="1 2">2-2B</strain>
    </source>
</reference>
<evidence type="ECO:0000313" key="2">
    <source>
        <dbReference type="Proteomes" id="UP000005929"/>
    </source>
</evidence>
<comment type="caution">
    <text evidence="1">The sequence shown here is derived from an EMBL/GenBank/DDBJ whole genome shotgun (WGS) entry which is preliminary data.</text>
</comment>
<protein>
    <recommendedName>
        <fullName evidence="3">Transposase</fullName>
    </recommendedName>
</protein>
<accession>A0AAV3FMB3</accession>
<dbReference type="Proteomes" id="UP000005929">
    <property type="component" value="Unassembled WGS sequence"/>
</dbReference>
<organism evidence="1 2">
    <name type="scientific">Bifidobacterium longum subsp. longum 2-2B</name>
    <dbReference type="NCBI Taxonomy" id="1161745"/>
    <lineage>
        <taxon>Bacteria</taxon>
        <taxon>Bacillati</taxon>
        <taxon>Actinomycetota</taxon>
        <taxon>Actinomycetes</taxon>
        <taxon>Bifidobacteriales</taxon>
        <taxon>Bifidobacteriaceae</taxon>
        <taxon>Bifidobacterium</taxon>
    </lineage>
</organism>
<gene>
    <name evidence="1" type="ORF">HMPREF1315_0023</name>
</gene>
<name>A0AAV3FMB3_BIFLL</name>
<sequence>MQSTTPLHRQNRFRGADSAFAGGLLPFQGAGRQLDRM</sequence>
<proteinExistence type="predicted"/>
<evidence type="ECO:0000313" key="1">
    <source>
        <dbReference type="EMBL" id="EIJ26453.1"/>
    </source>
</evidence>
<dbReference type="EMBL" id="AJTJ01000042">
    <property type="protein sequence ID" value="EIJ26453.1"/>
    <property type="molecule type" value="Genomic_DNA"/>
</dbReference>
<dbReference type="AlphaFoldDB" id="A0AAV3FMB3"/>